<dbReference type="Proteomes" id="UP001489004">
    <property type="component" value="Unassembled WGS sequence"/>
</dbReference>
<accession>A0AAW1Q8D4</accession>
<evidence type="ECO:0000313" key="1">
    <source>
        <dbReference type="EMBL" id="KAK9818226.1"/>
    </source>
</evidence>
<comment type="caution">
    <text evidence="1">The sequence shown here is derived from an EMBL/GenBank/DDBJ whole genome shotgun (WGS) entry which is preliminary data.</text>
</comment>
<proteinExistence type="predicted"/>
<dbReference type="EMBL" id="JALJOR010000004">
    <property type="protein sequence ID" value="KAK9818226.1"/>
    <property type="molecule type" value="Genomic_DNA"/>
</dbReference>
<sequence>MAEDELAGIYEDELTECVKYCDGRISARSVTQLMMSTLRFFTRIHGRSADSPFPDSPGHTLRQGAEESTHCMRGAALPLDKNPALASHLARFDKRYVALVDHASKALHEARCEVEIRRTPSAGMIALAGNRCVWTGGCGWKQREPLLMTWPDIKRRGLQKNDEIKPDFYEPAWNVVTDLARDLIWVQGDARIKVFDWDGALEYTLYALDASGLLQLGDKVYAGSSEQAGTLSWWDITRVPQQDGALYAGELEDEADEEDEEESEVLPHWVVSTTGNGLACWQDVEVTRGHMAHGQLELCAALGTV</sequence>
<dbReference type="AlphaFoldDB" id="A0AAW1Q8D4"/>
<gene>
    <name evidence="1" type="ORF">WJX72_009047</name>
</gene>
<name>A0AAW1Q8D4_9CHLO</name>
<keyword evidence="2" id="KW-1185">Reference proteome</keyword>
<reference evidence="1 2" key="1">
    <citation type="journal article" date="2024" name="Nat. Commun.">
        <title>Phylogenomics reveals the evolutionary origins of lichenization in chlorophyte algae.</title>
        <authorList>
            <person name="Puginier C."/>
            <person name="Libourel C."/>
            <person name="Otte J."/>
            <person name="Skaloud P."/>
            <person name="Haon M."/>
            <person name="Grisel S."/>
            <person name="Petersen M."/>
            <person name="Berrin J.G."/>
            <person name="Delaux P.M."/>
            <person name="Dal Grande F."/>
            <person name="Keller J."/>
        </authorList>
    </citation>
    <scope>NUCLEOTIDE SEQUENCE [LARGE SCALE GENOMIC DNA]</scope>
    <source>
        <strain evidence="1 2">SAG 2043</strain>
    </source>
</reference>
<protein>
    <submittedName>
        <fullName evidence="1">Uncharacterized protein</fullName>
    </submittedName>
</protein>
<evidence type="ECO:0000313" key="2">
    <source>
        <dbReference type="Proteomes" id="UP001489004"/>
    </source>
</evidence>
<organism evidence="1 2">
    <name type="scientific">[Myrmecia] bisecta</name>
    <dbReference type="NCBI Taxonomy" id="41462"/>
    <lineage>
        <taxon>Eukaryota</taxon>
        <taxon>Viridiplantae</taxon>
        <taxon>Chlorophyta</taxon>
        <taxon>core chlorophytes</taxon>
        <taxon>Trebouxiophyceae</taxon>
        <taxon>Trebouxiales</taxon>
        <taxon>Trebouxiaceae</taxon>
        <taxon>Myrmecia</taxon>
    </lineage>
</organism>